<dbReference type="PANTHER" id="PTHR21052:SF0">
    <property type="entry name" value="ALPHA-KETOGLUTARATE-DEPENDENT DIOXYGENASE ALKB HOMOLOG 7, MITOCHONDRIAL"/>
    <property type="match status" value="1"/>
</dbReference>
<dbReference type="PANTHER" id="PTHR21052">
    <property type="entry name" value="SPERMATOGENESIS ASSOCIATED 11-RELATED"/>
    <property type="match status" value="1"/>
</dbReference>
<dbReference type="SUPFAM" id="SSF51197">
    <property type="entry name" value="Clavaminate synthase-like"/>
    <property type="match status" value="1"/>
</dbReference>
<evidence type="ECO:0000259" key="1">
    <source>
        <dbReference type="Pfam" id="PF13532"/>
    </source>
</evidence>
<dbReference type="GO" id="GO:0005759">
    <property type="term" value="C:mitochondrial matrix"/>
    <property type="evidence" value="ECO:0007669"/>
    <property type="project" value="TreeGrafter"/>
</dbReference>
<dbReference type="Pfam" id="PF13532">
    <property type="entry name" value="2OG-FeII_Oxy_2"/>
    <property type="match status" value="1"/>
</dbReference>
<dbReference type="GO" id="GO:0016706">
    <property type="term" value="F:2-oxoglutarate-dependent dioxygenase activity"/>
    <property type="evidence" value="ECO:0007669"/>
    <property type="project" value="TreeGrafter"/>
</dbReference>
<evidence type="ECO:0000313" key="2">
    <source>
        <dbReference type="EMBL" id="KAJ7043185.1"/>
    </source>
</evidence>
<dbReference type="InterPro" id="IPR027450">
    <property type="entry name" value="AlkB-like"/>
</dbReference>
<comment type="caution">
    <text evidence="2">The sequence shown here is derived from an EMBL/GenBank/DDBJ whole genome shotgun (WGS) entry which is preliminary data.</text>
</comment>
<gene>
    <name evidence="2" type="ORF">C8F04DRAFT_1073936</name>
</gene>
<feature type="domain" description="Alpha-ketoglutarate-dependent dioxygenase AlkB-like" evidence="1">
    <location>
        <begin position="23"/>
        <end position="228"/>
    </location>
</feature>
<dbReference type="GO" id="GO:0006974">
    <property type="term" value="P:DNA damage response"/>
    <property type="evidence" value="ECO:0007669"/>
    <property type="project" value="InterPro"/>
</dbReference>
<name>A0AAD6TD94_9AGAR</name>
<organism evidence="2 3">
    <name type="scientific">Mycena alexandri</name>
    <dbReference type="NCBI Taxonomy" id="1745969"/>
    <lineage>
        <taxon>Eukaryota</taxon>
        <taxon>Fungi</taxon>
        <taxon>Dikarya</taxon>
        <taxon>Basidiomycota</taxon>
        <taxon>Agaricomycotina</taxon>
        <taxon>Agaricomycetes</taxon>
        <taxon>Agaricomycetidae</taxon>
        <taxon>Agaricales</taxon>
        <taxon>Marasmiineae</taxon>
        <taxon>Mycenaceae</taxon>
        <taxon>Mycena</taxon>
    </lineage>
</organism>
<protein>
    <recommendedName>
        <fullName evidence="1">Alpha-ketoglutarate-dependent dioxygenase AlkB-like domain-containing protein</fullName>
    </recommendedName>
</protein>
<dbReference type="GO" id="GO:0006631">
    <property type="term" value="P:fatty acid metabolic process"/>
    <property type="evidence" value="ECO:0007669"/>
    <property type="project" value="TreeGrafter"/>
</dbReference>
<keyword evidence="3" id="KW-1185">Reference proteome</keyword>
<dbReference type="InterPro" id="IPR032870">
    <property type="entry name" value="ALKBH7-like"/>
</dbReference>
<accession>A0AAD6TD94</accession>
<dbReference type="EMBL" id="JARJCM010000010">
    <property type="protein sequence ID" value="KAJ7043185.1"/>
    <property type="molecule type" value="Genomic_DNA"/>
</dbReference>
<dbReference type="InterPro" id="IPR037151">
    <property type="entry name" value="AlkB-like_sf"/>
</dbReference>
<dbReference type="AlphaFoldDB" id="A0AAD6TD94"/>
<dbReference type="Proteomes" id="UP001218188">
    <property type="component" value="Unassembled WGS sequence"/>
</dbReference>
<evidence type="ECO:0000313" key="3">
    <source>
        <dbReference type="Proteomes" id="UP001218188"/>
    </source>
</evidence>
<proteinExistence type="predicted"/>
<dbReference type="Gene3D" id="2.60.120.590">
    <property type="entry name" value="Alpha-ketoglutarate-dependent dioxygenase AlkB-like"/>
    <property type="match status" value="1"/>
</dbReference>
<sequence length="238" mass="26877">MILLRSIASIGTFQGLPRLRDFTFLPGFFSLAEQRVLLTTALQKLDAMESIQSRRRRKRLLRAGRPILPPSSSNPLQDTLFPDEYYEFQEGHFDGVIKNFREMHLTSWPTSDVPELPSILDRLQALYPSQAAQTHLLHLASNGEIYPHVDNLSASGSWILGVSLGSERLLRLEGQDGNSDSFQVLLPSGSVYIQRDSLRFDYKHSIPIRGAYEGREILGGQRVSIMIRDRLPSSVPED</sequence>
<reference evidence="2" key="1">
    <citation type="submission" date="2023-03" db="EMBL/GenBank/DDBJ databases">
        <title>Massive genome expansion in bonnet fungi (Mycena s.s.) driven by repeated elements and novel gene families across ecological guilds.</title>
        <authorList>
            <consortium name="Lawrence Berkeley National Laboratory"/>
            <person name="Harder C.B."/>
            <person name="Miyauchi S."/>
            <person name="Viragh M."/>
            <person name="Kuo A."/>
            <person name="Thoen E."/>
            <person name="Andreopoulos B."/>
            <person name="Lu D."/>
            <person name="Skrede I."/>
            <person name="Drula E."/>
            <person name="Henrissat B."/>
            <person name="Morin E."/>
            <person name="Kohler A."/>
            <person name="Barry K."/>
            <person name="LaButti K."/>
            <person name="Morin E."/>
            <person name="Salamov A."/>
            <person name="Lipzen A."/>
            <person name="Mereny Z."/>
            <person name="Hegedus B."/>
            <person name="Baldrian P."/>
            <person name="Stursova M."/>
            <person name="Weitz H."/>
            <person name="Taylor A."/>
            <person name="Grigoriev I.V."/>
            <person name="Nagy L.G."/>
            <person name="Martin F."/>
            <person name="Kauserud H."/>
        </authorList>
    </citation>
    <scope>NUCLEOTIDE SEQUENCE</scope>
    <source>
        <strain evidence="2">CBHHK200</strain>
    </source>
</reference>